<dbReference type="EMBL" id="FOHZ01000006">
    <property type="protein sequence ID" value="SET26505.1"/>
    <property type="molecule type" value="Genomic_DNA"/>
</dbReference>
<dbReference type="SUPFAM" id="SSF50891">
    <property type="entry name" value="Cyclophilin-like"/>
    <property type="match status" value="1"/>
</dbReference>
<dbReference type="AlphaFoldDB" id="A0A1I0D3K4"/>
<dbReference type="OrthoDB" id="9778567at2"/>
<feature type="domain" description="Carboxyltransferase" evidence="4">
    <location>
        <begin position="8"/>
        <end position="208"/>
    </location>
</feature>
<dbReference type="InterPro" id="IPR003833">
    <property type="entry name" value="CT_C_D"/>
</dbReference>
<dbReference type="InterPro" id="IPR029000">
    <property type="entry name" value="Cyclophilin-like_dom_sf"/>
</dbReference>
<dbReference type="SUPFAM" id="SSF160467">
    <property type="entry name" value="PH0987 N-terminal domain-like"/>
    <property type="match status" value="1"/>
</dbReference>
<evidence type="ECO:0000256" key="2">
    <source>
        <dbReference type="ARBA" id="ARBA00022801"/>
    </source>
</evidence>
<dbReference type="NCBIfam" id="TIGR00370">
    <property type="entry name" value="5-oxoprolinase subunit PxpB"/>
    <property type="match status" value="1"/>
</dbReference>
<protein>
    <submittedName>
        <fullName evidence="5">Sensor histidine kinase inhibitor, KipI family</fullName>
    </submittedName>
</protein>
<name>A0A1I0D3K4_9GAMM</name>
<gene>
    <name evidence="5" type="ORF">SAMN04487962_106119</name>
</gene>
<keyword evidence="2" id="KW-0378">Hydrolase</keyword>
<evidence type="ECO:0000313" key="5">
    <source>
        <dbReference type="EMBL" id="SET26505.1"/>
    </source>
</evidence>
<dbReference type="GO" id="GO:0005524">
    <property type="term" value="F:ATP binding"/>
    <property type="evidence" value="ECO:0007669"/>
    <property type="project" value="UniProtKB-KW"/>
</dbReference>
<dbReference type="STRING" id="430453.SAMN04487962_106119"/>
<sequence>MTVTAPLPRIIPVAEDAVLLEFSQQIDPQLAPVISAWAAAIRQQLGQRLTDLVPSYGSITVYYDLTSADFRLIISLLKTIPEKLSRQPAQRPGRLVELPVWYHPSVGPDLESLAHARGLSPDQVADIHSATTYQVYALGFSPGFGFMGLVDPAVATPRLERPRTLVPAGSVGIANRQTAVYPSLSPGGWQLIGRCPTPLFDEDNLALLTVGDRVRFIAVNRHRFVELGGDETPFEDTESPR</sequence>
<organism evidence="5 6">
    <name type="scientific">Marinobacter segnicrescens</name>
    <dbReference type="NCBI Taxonomy" id="430453"/>
    <lineage>
        <taxon>Bacteria</taxon>
        <taxon>Pseudomonadati</taxon>
        <taxon>Pseudomonadota</taxon>
        <taxon>Gammaproteobacteria</taxon>
        <taxon>Pseudomonadales</taxon>
        <taxon>Marinobacteraceae</taxon>
        <taxon>Marinobacter</taxon>
    </lineage>
</organism>
<reference evidence="6" key="1">
    <citation type="submission" date="2016-10" db="EMBL/GenBank/DDBJ databases">
        <authorList>
            <person name="Varghese N."/>
            <person name="Submissions S."/>
        </authorList>
    </citation>
    <scope>NUCLEOTIDE SEQUENCE [LARGE SCALE GENOMIC DNA]</scope>
    <source>
        <strain evidence="6">CGMCC 1.6489</strain>
    </source>
</reference>
<dbReference type="PANTHER" id="PTHR34698">
    <property type="entry name" value="5-OXOPROLINASE SUBUNIT B"/>
    <property type="match status" value="1"/>
</dbReference>
<dbReference type="Proteomes" id="UP000198762">
    <property type="component" value="Unassembled WGS sequence"/>
</dbReference>
<dbReference type="Pfam" id="PF02682">
    <property type="entry name" value="CT_C_D"/>
    <property type="match status" value="1"/>
</dbReference>
<dbReference type="GO" id="GO:0016787">
    <property type="term" value="F:hydrolase activity"/>
    <property type="evidence" value="ECO:0007669"/>
    <property type="project" value="UniProtKB-KW"/>
</dbReference>
<accession>A0A1I0D3K4</accession>
<dbReference type="InterPro" id="IPR010016">
    <property type="entry name" value="PxpB"/>
</dbReference>
<dbReference type="PANTHER" id="PTHR34698:SF2">
    <property type="entry name" value="5-OXOPROLINASE SUBUNIT B"/>
    <property type="match status" value="1"/>
</dbReference>
<keyword evidence="1" id="KW-0547">Nucleotide-binding</keyword>
<keyword evidence="3" id="KW-0067">ATP-binding</keyword>
<proteinExistence type="predicted"/>
<keyword evidence="6" id="KW-1185">Reference proteome</keyword>
<dbReference type="RefSeq" id="WP_091850422.1">
    <property type="nucleotide sequence ID" value="NZ_FOHZ01000006.1"/>
</dbReference>
<dbReference type="Gene3D" id="2.40.100.10">
    <property type="entry name" value="Cyclophilin-like"/>
    <property type="match status" value="1"/>
</dbReference>
<evidence type="ECO:0000313" key="6">
    <source>
        <dbReference type="Proteomes" id="UP000198762"/>
    </source>
</evidence>
<dbReference type="Gene3D" id="3.30.1360.40">
    <property type="match status" value="1"/>
</dbReference>
<dbReference type="SMART" id="SM00796">
    <property type="entry name" value="AHS1"/>
    <property type="match status" value="1"/>
</dbReference>
<evidence type="ECO:0000256" key="3">
    <source>
        <dbReference type="ARBA" id="ARBA00022840"/>
    </source>
</evidence>
<evidence type="ECO:0000256" key="1">
    <source>
        <dbReference type="ARBA" id="ARBA00022741"/>
    </source>
</evidence>
<evidence type="ECO:0000259" key="4">
    <source>
        <dbReference type="SMART" id="SM00796"/>
    </source>
</evidence>